<name>A0A133ZXI0_9FIRM</name>
<evidence type="ECO:0000313" key="5">
    <source>
        <dbReference type="EMBL" id="KXB60148.1"/>
    </source>
</evidence>
<dbReference type="GO" id="GO:0003700">
    <property type="term" value="F:DNA-binding transcription factor activity"/>
    <property type="evidence" value="ECO:0007669"/>
    <property type="project" value="InterPro"/>
</dbReference>
<dbReference type="InterPro" id="IPR018060">
    <property type="entry name" value="HTH_AraC"/>
</dbReference>
<evidence type="ECO:0000256" key="1">
    <source>
        <dbReference type="ARBA" id="ARBA00023015"/>
    </source>
</evidence>
<evidence type="ECO:0000256" key="2">
    <source>
        <dbReference type="ARBA" id="ARBA00023125"/>
    </source>
</evidence>
<dbReference type="InterPro" id="IPR053142">
    <property type="entry name" value="PchR_regulatory_protein"/>
</dbReference>
<dbReference type="RefSeq" id="WP_009447358.1">
    <property type="nucleotide sequence ID" value="NZ_KQ959780.1"/>
</dbReference>
<dbReference type="Gene3D" id="1.10.10.60">
    <property type="entry name" value="Homeodomain-like"/>
    <property type="match status" value="1"/>
</dbReference>
<dbReference type="STRING" id="467210.HMPREF1866_00685"/>
<proteinExistence type="predicted"/>
<dbReference type="PROSITE" id="PS00041">
    <property type="entry name" value="HTH_ARAC_FAMILY_1"/>
    <property type="match status" value="1"/>
</dbReference>
<keyword evidence="2" id="KW-0238">DNA-binding</keyword>
<dbReference type="InterPro" id="IPR009057">
    <property type="entry name" value="Homeodomain-like_sf"/>
</dbReference>
<reference evidence="6" key="1">
    <citation type="submission" date="2016-01" db="EMBL/GenBank/DDBJ databases">
        <authorList>
            <person name="Mitreva M."/>
            <person name="Pepin K.H."/>
            <person name="Mihindukulasuriya K.A."/>
            <person name="Fulton R."/>
            <person name="Fronick C."/>
            <person name="O'Laughlin M."/>
            <person name="Miner T."/>
            <person name="Herter B."/>
            <person name="Rosa B.A."/>
            <person name="Cordes M."/>
            <person name="Tomlinson C."/>
            <person name="Wollam A."/>
            <person name="Palsikar V.B."/>
            <person name="Mardis E.R."/>
            <person name="Wilson R.K."/>
        </authorList>
    </citation>
    <scope>NUCLEOTIDE SEQUENCE [LARGE SCALE GENOMIC DNA]</scope>
    <source>
        <strain evidence="6">DNF00896</strain>
    </source>
</reference>
<dbReference type="PROSITE" id="PS01124">
    <property type="entry name" value="HTH_ARAC_FAMILY_2"/>
    <property type="match status" value="1"/>
</dbReference>
<dbReference type="GO" id="GO:0043565">
    <property type="term" value="F:sequence-specific DNA binding"/>
    <property type="evidence" value="ECO:0007669"/>
    <property type="project" value="InterPro"/>
</dbReference>
<gene>
    <name evidence="5" type="ORF">HMPREF1866_00685</name>
</gene>
<dbReference type="OrthoDB" id="9772607at2"/>
<protein>
    <submittedName>
        <fullName evidence="5">Transcriptional regulator, AraC family</fullName>
    </submittedName>
</protein>
<evidence type="ECO:0000259" key="4">
    <source>
        <dbReference type="PROSITE" id="PS01124"/>
    </source>
</evidence>
<dbReference type="PRINTS" id="PR00032">
    <property type="entry name" value="HTHARAC"/>
</dbReference>
<keyword evidence="6" id="KW-1185">Reference proteome</keyword>
<dbReference type="SMART" id="SM00342">
    <property type="entry name" value="HTH_ARAC"/>
    <property type="match status" value="1"/>
</dbReference>
<dbReference type="EMBL" id="LSDA01000018">
    <property type="protein sequence ID" value="KXB60148.1"/>
    <property type="molecule type" value="Genomic_DNA"/>
</dbReference>
<dbReference type="InterPro" id="IPR020449">
    <property type="entry name" value="Tscrpt_reg_AraC-type_HTH"/>
</dbReference>
<dbReference type="PANTHER" id="PTHR47893">
    <property type="entry name" value="REGULATORY PROTEIN PCHR"/>
    <property type="match status" value="1"/>
</dbReference>
<keyword evidence="1" id="KW-0805">Transcription regulation</keyword>
<evidence type="ECO:0000313" key="6">
    <source>
        <dbReference type="Proteomes" id="UP000070394"/>
    </source>
</evidence>
<comment type="caution">
    <text evidence="5">The sequence shown here is derived from an EMBL/GenBank/DDBJ whole genome shotgun (WGS) entry which is preliminary data.</text>
</comment>
<keyword evidence="3" id="KW-0804">Transcription</keyword>
<feature type="domain" description="HTH araC/xylS-type" evidence="4">
    <location>
        <begin position="222"/>
        <end position="319"/>
    </location>
</feature>
<dbReference type="AlphaFoldDB" id="A0A133ZXI0"/>
<dbReference type="SUPFAM" id="SSF46689">
    <property type="entry name" value="Homeodomain-like"/>
    <property type="match status" value="1"/>
</dbReference>
<accession>A0A133ZXI0</accession>
<evidence type="ECO:0000256" key="3">
    <source>
        <dbReference type="ARBA" id="ARBA00023163"/>
    </source>
</evidence>
<dbReference type="PATRIC" id="fig|467210.3.peg.676"/>
<dbReference type="PANTHER" id="PTHR47893:SF1">
    <property type="entry name" value="REGULATORY PROTEIN PCHR"/>
    <property type="match status" value="1"/>
</dbReference>
<dbReference type="InterPro" id="IPR018062">
    <property type="entry name" value="HTH_AraC-typ_CS"/>
</dbReference>
<dbReference type="Pfam" id="PF12833">
    <property type="entry name" value="HTH_18"/>
    <property type="match status" value="1"/>
</dbReference>
<dbReference type="Proteomes" id="UP000070394">
    <property type="component" value="Unassembled WGS sequence"/>
</dbReference>
<sequence>MELNENNVIENAYDKLFFTEKKQTKDIQIYCLNNDTGTGEMRCYNLLEGIQLSYNTLNMQTTYQKVEPKEGMLQIDHCLEGCYEFILENNEHAFLGRGDLSIVDLGKASFKNSCIPMKKYVGLSLFININVAQKSIDKYFPYGNIDLQRLRDRLCKNGVSLIIRSRDGINHIINELYEVDERVKLPYSIIKTIELLLFLSLIESKDTEQFSSFSEPVYRATQECYKMIIENPFEWLKIKDLAKKFAVSESSLKNCFQCISGQSIGAFMRTNRIKEAAILLNKKPYLSIGKLAEMAGYENQSKFSKAFKSIMGKSPSEFK</sequence>
<organism evidence="5 6">
    <name type="scientific">Lachnoanaerobaculum saburreum</name>
    <dbReference type="NCBI Taxonomy" id="467210"/>
    <lineage>
        <taxon>Bacteria</taxon>
        <taxon>Bacillati</taxon>
        <taxon>Bacillota</taxon>
        <taxon>Clostridia</taxon>
        <taxon>Lachnospirales</taxon>
        <taxon>Lachnospiraceae</taxon>
        <taxon>Lachnoanaerobaculum</taxon>
    </lineage>
</organism>